<keyword evidence="5" id="KW-1185">Reference proteome</keyword>
<dbReference type="Proteomes" id="UP000274391">
    <property type="component" value="Unassembled WGS sequence"/>
</dbReference>
<dbReference type="PANTHER" id="PTHR30024">
    <property type="entry name" value="ALIPHATIC SULFONATES-BINDING PROTEIN-RELATED"/>
    <property type="match status" value="1"/>
</dbReference>
<proteinExistence type="inferred from homology"/>
<sequence length="285" mass="30860">MHKNPKLQINGAPEATWMSSSRKRCSTTPTMRTSSLRRLFEAALGVNVSYFVAPAPIVAARNTTALKGIELNECRTSGSPEQLRGLLDGSLDLVVTALDNLFNWADAGAAFVLVGQVEPTTPLTIVAGPGIQSLADLEGHRFAVDAFDNGFALIARHLLGERGVKPRWHEVGGVQARYEALRAGETDATLLGPPFDERARDAGCTQLANVQEIYPAYPGQVLIVRADRLDDDDVQTVLAVLERSGLCGVVPEGLEVLVRIRRDLDLLSESARIPLLNSNRKVNDD</sequence>
<gene>
    <name evidence="4" type="ORF">EG850_08110</name>
</gene>
<dbReference type="Gene3D" id="3.40.190.10">
    <property type="entry name" value="Periplasmic binding protein-like II"/>
    <property type="match status" value="2"/>
</dbReference>
<evidence type="ECO:0000256" key="2">
    <source>
        <dbReference type="ARBA" id="ARBA00010742"/>
    </source>
</evidence>
<comment type="subcellular location">
    <subcellularLocation>
        <location evidence="1">Periplasm</location>
    </subcellularLocation>
</comment>
<evidence type="ECO:0000256" key="1">
    <source>
        <dbReference type="ARBA" id="ARBA00004418"/>
    </source>
</evidence>
<dbReference type="GO" id="GO:0042597">
    <property type="term" value="C:periplasmic space"/>
    <property type="evidence" value="ECO:0007669"/>
    <property type="project" value="UniProtKB-SubCell"/>
</dbReference>
<reference evidence="4 5" key="1">
    <citation type="submission" date="2018-11" db="EMBL/GenBank/DDBJ databases">
        <title>YIM 102482-1 draft genome.</title>
        <authorList>
            <person name="Li G."/>
            <person name="Jiang Y."/>
        </authorList>
    </citation>
    <scope>NUCLEOTIDE SEQUENCE [LARGE SCALE GENOMIC DNA]</scope>
    <source>
        <strain evidence="4 5">YIM 102482-1</strain>
    </source>
</reference>
<dbReference type="OrthoDB" id="5065011at2"/>
<dbReference type="EMBL" id="RQVS01000008">
    <property type="protein sequence ID" value="RRJ86602.1"/>
    <property type="molecule type" value="Genomic_DNA"/>
</dbReference>
<comment type="caution">
    <text evidence="4">The sequence shown here is derived from an EMBL/GenBank/DDBJ whole genome shotgun (WGS) entry which is preliminary data.</text>
</comment>
<dbReference type="Pfam" id="PF12974">
    <property type="entry name" value="Phosphonate-bd"/>
    <property type="match status" value="1"/>
</dbReference>
<dbReference type="AlphaFoldDB" id="A0A3P3VUW0"/>
<evidence type="ECO:0000313" key="4">
    <source>
        <dbReference type="EMBL" id="RRJ86602.1"/>
    </source>
</evidence>
<evidence type="ECO:0000313" key="5">
    <source>
        <dbReference type="Proteomes" id="UP000274391"/>
    </source>
</evidence>
<dbReference type="SUPFAM" id="SSF53850">
    <property type="entry name" value="Periplasmic binding protein-like II"/>
    <property type="match status" value="1"/>
</dbReference>
<dbReference type="PANTHER" id="PTHR30024:SF47">
    <property type="entry name" value="TAURINE-BINDING PERIPLASMIC PROTEIN"/>
    <property type="match status" value="1"/>
</dbReference>
<protein>
    <submittedName>
        <fullName evidence="4">ABC transporter substrate-binding protein</fullName>
    </submittedName>
</protein>
<organism evidence="4 5">
    <name type="scientific">Gulosibacter macacae</name>
    <dbReference type="NCBI Taxonomy" id="2488791"/>
    <lineage>
        <taxon>Bacteria</taxon>
        <taxon>Bacillati</taxon>
        <taxon>Actinomycetota</taxon>
        <taxon>Actinomycetes</taxon>
        <taxon>Micrococcales</taxon>
        <taxon>Microbacteriaceae</taxon>
        <taxon>Gulosibacter</taxon>
    </lineage>
</organism>
<keyword evidence="3" id="KW-0732">Signal</keyword>
<name>A0A3P3VUW0_9MICO</name>
<accession>A0A3P3VUW0</accession>
<evidence type="ECO:0000256" key="3">
    <source>
        <dbReference type="ARBA" id="ARBA00022729"/>
    </source>
</evidence>
<comment type="similarity">
    <text evidence="2">Belongs to the bacterial solute-binding protein SsuA/TauA family.</text>
</comment>